<dbReference type="RefSeq" id="WP_241227219.1">
    <property type="nucleotide sequence ID" value="NZ_QXGJ01000004.1"/>
</dbReference>
<protein>
    <recommendedName>
        <fullName evidence="3">CTP synthase</fullName>
    </recommendedName>
</protein>
<accession>A0A430FDZ6</accession>
<dbReference type="EMBL" id="QXGJ01000004">
    <property type="protein sequence ID" value="RSX51124.1"/>
    <property type="molecule type" value="Genomic_DNA"/>
</dbReference>
<evidence type="ECO:0000313" key="2">
    <source>
        <dbReference type="Proteomes" id="UP000288607"/>
    </source>
</evidence>
<gene>
    <name evidence="1" type="ORF">D2E23_0969</name>
</gene>
<sequence>MPVLDPKHEIHNHLSKNLYRSLQLQRKSSFDHIAPKPLSHARHPVSVPSMRTHIPTERLLDEAERSHRCAIGGTDAQRRALLRRRKAGILISPYRNLYARAEYWSSLTPPQQHIHTARALSIVYPHWIFAGLTAACAYGLDHSHSLHADMTITIASTSPDMPRQNPRLRRIRMKDTSHRQIAGLPVTDIHRTLIDCATLFPFASALPMFDSAARKGVSLTGLPDRCRALGIDSANVTALCTYADPLSENGGESFARATIIQLGFVVPRLQRPFVNPANPNAPLRADFTWELPGDIIIVAEFDGMGKYVMTDTKRSSIQAKVHAEREREDQLKSQGVTTIVRFEFEDLTHSERLERKLLQAGVPKRR</sequence>
<organism evidence="1 2">
    <name type="scientific">Bifidobacterium callimiconis</name>
    <dbReference type="NCBI Taxonomy" id="2306973"/>
    <lineage>
        <taxon>Bacteria</taxon>
        <taxon>Bacillati</taxon>
        <taxon>Actinomycetota</taxon>
        <taxon>Actinomycetes</taxon>
        <taxon>Bifidobacteriales</taxon>
        <taxon>Bifidobacteriaceae</taxon>
        <taxon>Bifidobacterium</taxon>
    </lineage>
</organism>
<name>A0A430FDZ6_9BIFI</name>
<dbReference type="Proteomes" id="UP000288607">
    <property type="component" value="Unassembled WGS sequence"/>
</dbReference>
<dbReference type="AlphaFoldDB" id="A0A430FDZ6"/>
<proteinExistence type="predicted"/>
<evidence type="ECO:0008006" key="3">
    <source>
        <dbReference type="Google" id="ProtNLM"/>
    </source>
</evidence>
<comment type="caution">
    <text evidence="1">The sequence shown here is derived from an EMBL/GenBank/DDBJ whole genome shotgun (WGS) entry which is preliminary data.</text>
</comment>
<reference evidence="1 2" key="1">
    <citation type="submission" date="2018-09" db="EMBL/GenBank/DDBJ databases">
        <title>Characterization of the phylogenetic diversity of five novel species belonging to the genus Bifidobacterium.</title>
        <authorList>
            <person name="Lugli G.A."/>
            <person name="Duranti S."/>
            <person name="Milani C."/>
        </authorList>
    </citation>
    <scope>NUCLEOTIDE SEQUENCE [LARGE SCALE GENOMIC DNA]</scope>
    <source>
        <strain evidence="1 2">2028B</strain>
    </source>
</reference>
<keyword evidence="2" id="KW-1185">Reference proteome</keyword>
<evidence type="ECO:0000313" key="1">
    <source>
        <dbReference type="EMBL" id="RSX51124.1"/>
    </source>
</evidence>